<dbReference type="PANTHER" id="PTHR12080">
    <property type="entry name" value="SIGNALING LYMPHOCYTIC ACTIVATION MOLECULE"/>
    <property type="match status" value="1"/>
</dbReference>
<dbReference type="InterPro" id="IPR007110">
    <property type="entry name" value="Ig-like_dom"/>
</dbReference>
<keyword evidence="8" id="KW-1185">Reference proteome</keyword>
<keyword evidence="3" id="KW-0472">Membrane</keyword>
<evidence type="ECO:0000256" key="5">
    <source>
        <dbReference type="SAM" id="SignalP"/>
    </source>
</evidence>
<comment type="subcellular location">
    <subcellularLocation>
        <location evidence="1">Membrane</location>
    </subcellularLocation>
</comment>
<feature type="signal peptide" evidence="5">
    <location>
        <begin position="1"/>
        <end position="19"/>
    </location>
</feature>
<dbReference type="AlphaFoldDB" id="A0A9D3M4X8"/>
<evidence type="ECO:0000313" key="7">
    <source>
        <dbReference type="EMBL" id="KAG5841717.1"/>
    </source>
</evidence>
<dbReference type="Gene3D" id="2.60.40.10">
    <property type="entry name" value="Immunoglobulins"/>
    <property type="match status" value="2"/>
</dbReference>
<evidence type="ECO:0000256" key="3">
    <source>
        <dbReference type="ARBA" id="ARBA00023136"/>
    </source>
</evidence>
<dbReference type="GO" id="GO:0016020">
    <property type="term" value="C:membrane"/>
    <property type="evidence" value="ECO:0007669"/>
    <property type="project" value="UniProtKB-SubCell"/>
</dbReference>
<protein>
    <recommendedName>
        <fullName evidence="6">Ig-like domain-containing protein</fullName>
    </recommendedName>
</protein>
<name>A0A9D3M4X8_ANGAN</name>
<keyword evidence="2 5" id="KW-0732">Signal</keyword>
<evidence type="ECO:0000259" key="6">
    <source>
        <dbReference type="PROSITE" id="PS50835"/>
    </source>
</evidence>
<evidence type="ECO:0000256" key="2">
    <source>
        <dbReference type="ARBA" id="ARBA00022729"/>
    </source>
</evidence>
<dbReference type="Proteomes" id="UP001044222">
    <property type="component" value="Chromosome 9"/>
</dbReference>
<sequence>MSSAVLTALLVLQVSSVHGTSLVLNGAVGESIVLPTDEEGPIRGPGLMEWKKNNIDVIRLVSKQGSSSFETRETNAAFKGRLIVNYETGALNISSLREEDSGEYLFKGIRSSVSLGPKKIQLHIYERIVSVQVTSQVNNSTDSTSCNVILSCSVIGGSQVALSWSRNGENIAGAENRTTLTVSPTRAEEDYTCTAINPISSLSNTTRPCQTPDSPGLSLCALKSVLFSLGLVAMVSAVIAVNARERCCRDQWGRICQS</sequence>
<evidence type="ECO:0000313" key="8">
    <source>
        <dbReference type="Proteomes" id="UP001044222"/>
    </source>
</evidence>
<organism evidence="7 8">
    <name type="scientific">Anguilla anguilla</name>
    <name type="common">European freshwater eel</name>
    <name type="synonym">Muraena anguilla</name>
    <dbReference type="NCBI Taxonomy" id="7936"/>
    <lineage>
        <taxon>Eukaryota</taxon>
        <taxon>Metazoa</taxon>
        <taxon>Chordata</taxon>
        <taxon>Craniata</taxon>
        <taxon>Vertebrata</taxon>
        <taxon>Euteleostomi</taxon>
        <taxon>Actinopterygii</taxon>
        <taxon>Neopterygii</taxon>
        <taxon>Teleostei</taxon>
        <taxon>Anguilliformes</taxon>
        <taxon>Anguillidae</taxon>
        <taxon>Anguilla</taxon>
    </lineage>
</organism>
<feature type="domain" description="Ig-like" evidence="6">
    <location>
        <begin position="117"/>
        <end position="203"/>
    </location>
</feature>
<reference evidence="7" key="1">
    <citation type="submission" date="2021-01" db="EMBL/GenBank/DDBJ databases">
        <title>A chromosome-scale assembly of European eel, Anguilla anguilla.</title>
        <authorList>
            <person name="Henkel C."/>
            <person name="Jong-Raadsen S.A."/>
            <person name="Dufour S."/>
            <person name="Weltzien F.-A."/>
            <person name="Palstra A.P."/>
            <person name="Pelster B."/>
            <person name="Spaink H.P."/>
            <person name="Van Den Thillart G.E."/>
            <person name="Jansen H."/>
            <person name="Zahm M."/>
            <person name="Klopp C."/>
            <person name="Cedric C."/>
            <person name="Louis A."/>
            <person name="Berthelot C."/>
            <person name="Parey E."/>
            <person name="Roest Crollius H."/>
            <person name="Montfort J."/>
            <person name="Robinson-Rechavi M."/>
            <person name="Bucao C."/>
            <person name="Bouchez O."/>
            <person name="Gislard M."/>
            <person name="Lluch J."/>
            <person name="Milhes M."/>
            <person name="Lampietro C."/>
            <person name="Lopez Roques C."/>
            <person name="Donnadieu C."/>
            <person name="Braasch I."/>
            <person name="Desvignes T."/>
            <person name="Postlethwait J."/>
            <person name="Bobe J."/>
            <person name="Guiguen Y."/>
            <person name="Dirks R."/>
        </authorList>
    </citation>
    <scope>NUCLEOTIDE SEQUENCE</scope>
    <source>
        <strain evidence="7">Tag_6206</strain>
        <tissue evidence="7">Liver</tissue>
    </source>
</reference>
<dbReference type="SUPFAM" id="SSF48726">
    <property type="entry name" value="Immunoglobulin"/>
    <property type="match status" value="2"/>
</dbReference>
<proteinExistence type="predicted"/>
<dbReference type="PANTHER" id="PTHR12080:SF134">
    <property type="entry name" value="CD48 ANTIGEN"/>
    <property type="match status" value="1"/>
</dbReference>
<feature type="chain" id="PRO_5038342561" description="Ig-like domain-containing protein" evidence="5">
    <location>
        <begin position="20"/>
        <end position="258"/>
    </location>
</feature>
<accession>A0A9D3M4X8</accession>
<dbReference type="InterPro" id="IPR013783">
    <property type="entry name" value="Ig-like_fold"/>
</dbReference>
<evidence type="ECO:0000256" key="4">
    <source>
        <dbReference type="ARBA" id="ARBA00023180"/>
    </source>
</evidence>
<keyword evidence="4" id="KW-0325">Glycoprotein</keyword>
<comment type="caution">
    <text evidence="7">The sequence shown here is derived from an EMBL/GenBank/DDBJ whole genome shotgun (WGS) entry which is preliminary data.</text>
</comment>
<feature type="non-terminal residue" evidence="7">
    <location>
        <position position="1"/>
    </location>
</feature>
<evidence type="ECO:0000256" key="1">
    <source>
        <dbReference type="ARBA" id="ARBA00004370"/>
    </source>
</evidence>
<dbReference type="InterPro" id="IPR036179">
    <property type="entry name" value="Ig-like_dom_sf"/>
</dbReference>
<dbReference type="EMBL" id="JAFIRN010000009">
    <property type="protein sequence ID" value="KAG5841717.1"/>
    <property type="molecule type" value="Genomic_DNA"/>
</dbReference>
<gene>
    <name evidence="7" type="ORF">ANANG_G00169710</name>
</gene>
<dbReference type="PROSITE" id="PS50835">
    <property type="entry name" value="IG_LIKE"/>
    <property type="match status" value="1"/>
</dbReference>
<dbReference type="InterPro" id="IPR015631">
    <property type="entry name" value="CD2/SLAM_rcpt"/>
</dbReference>